<sequence length="395" mass="43987">MTVLMNGSSRAFCGASSLLASLRTHAQAPLRMMHAAAAPMGGVRLPRTPTKLASVASIRQSKHAECISLLTTPPFHTPSRGVAKVPRRRAPVAWAKRAPFQQKNKLRDNYFVQRHLPAVPQSNVANLEAWLSTWRPLSSEDSSEVHNPMRVGIVKLRPDVWDMPLRSDLIHRIVLWQRSYGVIIQPKGKTRGQVTGGGRKPRPQKGTGKSRIGSIRAPHWRHGGRAFPRIGRSVSYEMPSKVIKTGIRVALSDKYRRNALIVIDEDGLDSHKTGYLIQRLNTFRIEDHKVLIVCKAYDPYGKYDQKTRQINLQQAAGNLPHVKVNTSKSVNVYDLVRSSVVVISKEALAELEERLQLHSTPNKLPMQIYRFMPEVAAAAIEEAKATAVAIASAQI</sequence>
<name>A0A7S4B8X6_CHRCT</name>
<dbReference type="EMBL" id="HBIZ01017459">
    <property type="protein sequence ID" value="CAE0758290.1"/>
    <property type="molecule type" value="Transcribed_RNA"/>
</dbReference>
<protein>
    <recommendedName>
        <fullName evidence="4">Large ribosomal subunit protein uL4m</fullName>
    </recommendedName>
</protein>
<accession>A0A7S4B8X6</accession>
<evidence type="ECO:0000256" key="2">
    <source>
        <dbReference type="ARBA" id="ARBA00022980"/>
    </source>
</evidence>
<dbReference type="Gene3D" id="3.40.1370.10">
    <property type="match status" value="1"/>
</dbReference>
<dbReference type="InterPro" id="IPR002136">
    <property type="entry name" value="Ribosomal_uL4"/>
</dbReference>
<dbReference type="SUPFAM" id="SSF52166">
    <property type="entry name" value="Ribosomal protein L4"/>
    <property type="match status" value="1"/>
</dbReference>
<dbReference type="InterPro" id="IPR023574">
    <property type="entry name" value="Ribosomal_uL4_dom_sf"/>
</dbReference>
<evidence type="ECO:0000256" key="4">
    <source>
        <dbReference type="ARBA" id="ARBA00040565"/>
    </source>
</evidence>
<evidence type="ECO:0000256" key="5">
    <source>
        <dbReference type="SAM" id="MobiDB-lite"/>
    </source>
</evidence>
<dbReference type="AlphaFoldDB" id="A0A7S4B8X6"/>
<organism evidence="6">
    <name type="scientific">Chrysotila carterae</name>
    <name type="common">Marine alga</name>
    <name type="synonym">Syracosphaera carterae</name>
    <dbReference type="NCBI Taxonomy" id="13221"/>
    <lineage>
        <taxon>Eukaryota</taxon>
        <taxon>Haptista</taxon>
        <taxon>Haptophyta</taxon>
        <taxon>Prymnesiophyceae</taxon>
        <taxon>Isochrysidales</taxon>
        <taxon>Isochrysidaceae</taxon>
        <taxon>Chrysotila</taxon>
    </lineage>
</organism>
<keyword evidence="2" id="KW-0689">Ribosomal protein</keyword>
<dbReference type="GO" id="GO:0005840">
    <property type="term" value="C:ribosome"/>
    <property type="evidence" value="ECO:0007669"/>
    <property type="project" value="UniProtKB-KW"/>
</dbReference>
<gene>
    <name evidence="6" type="ORF">PCAR00345_LOCUS10884</name>
</gene>
<dbReference type="InterPro" id="IPR013005">
    <property type="entry name" value="Ribosomal_uL4-like"/>
</dbReference>
<evidence type="ECO:0000256" key="1">
    <source>
        <dbReference type="ARBA" id="ARBA00010528"/>
    </source>
</evidence>
<dbReference type="GO" id="GO:1990904">
    <property type="term" value="C:ribonucleoprotein complex"/>
    <property type="evidence" value="ECO:0007669"/>
    <property type="project" value="UniProtKB-KW"/>
</dbReference>
<dbReference type="GO" id="GO:0006412">
    <property type="term" value="P:translation"/>
    <property type="evidence" value="ECO:0007669"/>
    <property type="project" value="InterPro"/>
</dbReference>
<dbReference type="PANTHER" id="PTHR10746">
    <property type="entry name" value="50S RIBOSOMAL PROTEIN L4"/>
    <property type="match status" value="1"/>
</dbReference>
<dbReference type="GO" id="GO:0003735">
    <property type="term" value="F:structural constituent of ribosome"/>
    <property type="evidence" value="ECO:0007669"/>
    <property type="project" value="InterPro"/>
</dbReference>
<reference evidence="6" key="1">
    <citation type="submission" date="2021-01" db="EMBL/GenBank/DDBJ databases">
        <authorList>
            <person name="Corre E."/>
            <person name="Pelletier E."/>
            <person name="Niang G."/>
            <person name="Scheremetjew M."/>
            <person name="Finn R."/>
            <person name="Kale V."/>
            <person name="Holt S."/>
            <person name="Cochrane G."/>
            <person name="Meng A."/>
            <person name="Brown T."/>
            <person name="Cohen L."/>
        </authorList>
    </citation>
    <scope>NUCLEOTIDE SEQUENCE</scope>
    <source>
        <strain evidence="6">CCMP645</strain>
    </source>
</reference>
<proteinExistence type="inferred from homology"/>
<dbReference type="NCBIfam" id="TIGR03953">
    <property type="entry name" value="rplD_bact"/>
    <property type="match status" value="1"/>
</dbReference>
<evidence type="ECO:0000313" key="6">
    <source>
        <dbReference type="EMBL" id="CAE0758290.1"/>
    </source>
</evidence>
<feature type="region of interest" description="Disordered" evidence="5">
    <location>
        <begin position="188"/>
        <end position="215"/>
    </location>
</feature>
<keyword evidence="3" id="KW-0687">Ribonucleoprotein</keyword>
<evidence type="ECO:0000256" key="3">
    <source>
        <dbReference type="ARBA" id="ARBA00023274"/>
    </source>
</evidence>
<dbReference type="Pfam" id="PF00573">
    <property type="entry name" value="Ribosomal_L4"/>
    <property type="match status" value="1"/>
</dbReference>
<comment type="similarity">
    <text evidence="1">Belongs to the universal ribosomal protein uL4 family.</text>
</comment>
<dbReference type="PANTHER" id="PTHR10746:SF6">
    <property type="entry name" value="LARGE RIBOSOMAL SUBUNIT PROTEIN UL4M"/>
    <property type="match status" value="1"/>
</dbReference>